<keyword evidence="10" id="KW-1185">Reference proteome</keyword>
<name>A0A8J3DVB4_9HYPH</name>
<evidence type="ECO:0000256" key="6">
    <source>
        <dbReference type="RuleBase" id="RU003376"/>
    </source>
</evidence>
<evidence type="ECO:0000256" key="7">
    <source>
        <dbReference type="SAM" id="Phobius"/>
    </source>
</evidence>
<feature type="transmembrane region" description="Helical" evidence="7">
    <location>
        <begin position="53"/>
        <end position="73"/>
    </location>
</feature>
<dbReference type="PANTHER" id="PTHR11403:SF6">
    <property type="entry name" value="NITRIC OXIDE REDUCTASE SUBUNIT E"/>
    <property type="match status" value="1"/>
</dbReference>
<dbReference type="InterPro" id="IPR024791">
    <property type="entry name" value="Cyt_c/ubiquinol_Oxase_su3"/>
</dbReference>
<reference evidence="9" key="2">
    <citation type="submission" date="2020-09" db="EMBL/GenBank/DDBJ databases">
        <authorList>
            <person name="Sun Q."/>
            <person name="Kim S."/>
        </authorList>
    </citation>
    <scope>NUCLEOTIDE SEQUENCE</scope>
    <source>
        <strain evidence="9">KCTC 42249</strain>
    </source>
</reference>
<dbReference type="PANTHER" id="PTHR11403">
    <property type="entry name" value="CYTOCHROME C OXIDASE SUBUNIT III"/>
    <property type="match status" value="1"/>
</dbReference>
<accession>A0A8J3DVB4</accession>
<comment type="similarity">
    <text evidence="2 6">Belongs to the cytochrome c oxidase subunit 3 family.</text>
</comment>
<comment type="subcellular location">
    <subcellularLocation>
        <location evidence="6">Cell membrane</location>
        <topology evidence="6">Multi-pass membrane protein</topology>
    </subcellularLocation>
    <subcellularLocation>
        <location evidence="1">Membrane</location>
        <topology evidence="1">Multi-pass membrane protein</topology>
    </subcellularLocation>
</comment>
<feature type="transmembrane region" description="Helical" evidence="7">
    <location>
        <begin position="85"/>
        <end position="102"/>
    </location>
</feature>
<dbReference type="InterPro" id="IPR013833">
    <property type="entry name" value="Cyt_c_oxidase_su3_a-hlx"/>
</dbReference>
<evidence type="ECO:0000259" key="8">
    <source>
        <dbReference type="PROSITE" id="PS50253"/>
    </source>
</evidence>
<evidence type="ECO:0000256" key="4">
    <source>
        <dbReference type="ARBA" id="ARBA00022989"/>
    </source>
</evidence>
<dbReference type="Proteomes" id="UP000630142">
    <property type="component" value="Unassembled WGS sequence"/>
</dbReference>
<comment type="caution">
    <text evidence="9">The sequence shown here is derived from an EMBL/GenBank/DDBJ whole genome shotgun (WGS) entry which is preliminary data.</text>
</comment>
<feature type="transmembrane region" description="Helical" evidence="7">
    <location>
        <begin position="161"/>
        <end position="179"/>
    </location>
</feature>
<reference evidence="9" key="1">
    <citation type="journal article" date="2014" name="Int. J. Syst. Evol. Microbiol.">
        <title>Complete genome sequence of Corynebacterium casei LMG S-19264T (=DSM 44701T), isolated from a smear-ripened cheese.</title>
        <authorList>
            <consortium name="US DOE Joint Genome Institute (JGI-PGF)"/>
            <person name="Walter F."/>
            <person name="Albersmeier A."/>
            <person name="Kalinowski J."/>
            <person name="Ruckert C."/>
        </authorList>
    </citation>
    <scope>NUCLEOTIDE SEQUENCE</scope>
    <source>
        <strain evidence="9">KCTC 42249</strain>
    </source>
</reference>
<dbReference type="GO" id="GO:0005886">
    <property type="term" value="C:plasma membrane"/>
    <property type="evidence" value="ECO:0007669"/>
    <property type="project" value="UniProtKB-SubCell"/>
</dbReference>
<proteinExistence type="inferred from homology"/>
<evidence type="ECO:0000256" key="5">
    <source>
        <dbReference type="ARBA" id="ARBA00023136"/>
    </source>
</evidence>
<dbReference type="InterPro" id="IPR035973">
    <property type="entry name" value="Cyt_c_oxidase_su3-like_sf"/>
</dbReference>
<dbReference type="GO" id="GO:0004129">
    <property type="term" value="F:cytochrome-c oxidase activity"/>
    <property type="evidence" value="ECO:0007669"/>
    <property type="project" value="InterPro"/>
</dbReference>
<evidence type="ECO:0000256" key="3">
    <source>
        <dbReference type="ARBA" id="ARBA00022692"/>
    </source>
</evidence>
<dbReference type="RefSeq" id="WP_189507584.1">
    <property type="nucleotide sequence ID" value="NZ_BMZQ01000007.1"/>
</dbReference>
<dbReference type="Pfam" id="PF00510">
    <property type="entry name" value="COX3"/>
    <property type="match status" value="1"/>
</dbReference>
<keyword evidence="5 7" id="KW-0472">Membrane</keyword>
<sequence length="181" mass="19400">MAQDGDIFAGLPGNPMIWILILGELGVFAVLLVGFSVAAFLNPEVFSAGQAHLHAVLAGLNTVVLLSSGALVAAATRRLSQGLSFRAYLAGAMALGVVFLVIKGTEYSAMFAAGFGIESSTFFQLYFLITGFHALHIVFGLILLAIGAWQRDLDTLETSAAFWHLLDLLWVVIFPVVYLPR</sequence>
<dbReference type="GO" id="GO:0019646">
    <property type="term" value="P:aerobic electron transport chain"/>
    <property type="evidence" value="ECO:0007669"/>
    <property type="project" value="InterPro"/>
</dbReference>
<feature type="transmembrane region" description="Helical" evidence="7">
    <location>
        <begin position="16"/>
        <end position="41"/>
    </location>
</feature>
<evidence type="ECO:0000256" key="1">
    <source>
        <dbReference type="ARBA" id="ARBA00004141"/>
    </source>
</evidence>
<evidence type="ECO:0000313" key="10">
    <source>
        <dbReference type="Proteomes" id="UP000630142"/>
    </source>
</evidence>
<gene>
    <name evidence="9" type="primary">norE</name>
    <name evidence="9" type="ORF">GCM10016234_40510</name>
</gene>
<evidence type="ECO:0000313" key="9">
    <source>
        <dbReference type="EMBL" id="GHD24374.1"/>
    </source>
</evidence>
<feature type="domain" description="Heme-copper oxidase subunit III family profile" evidence="8">
    <location>
        <begin position="17"/>
        <end position="181"/>
    </location>
</feature>
<protein>
    <recommendedName>
        <fullName evidence="8">Heme-copper oxidase subunit III family profile domain-containing protein</fullName>
    </recommendedName>
</protein>
<feature type="transmembrane region" description="Helical" evidence="7">
    <location>
        <begin position="123"/>
        <end position="149"/>
    </location>
</feature>
<dbReference type="AlphaFoldDB" id="A0A8J3DVB4"/>
<organism evidence="9 10">
    <name type="scientific">Tianweitania populi</name>
    <dbReference type="NCBI Taxonomy" id="1607949"/>
    <lineage>
        <taxon>Bacteria</taxon>
        <taxon>Pseudomonadati</taxon>
        <taxon>Pseudomonadota</taxon>
        <taxon>Alphaproteobacteria</taxon>
        <taxon>Hyphomicrobiales</taxon>
        <taxon>Phyllobacteriaceae</taxon>
        <taxon>Tianweitania</taxon>
    </lineage>
</organism>
<dbReference type="InterPro" id="IPR000298">
    <property type="entry name" value="Cyt_c_oxidase-like_su3"/>
</dbReference>
<dbReference type="PROSITE" id="PS50253">
    <property type="entry name" value="COX3"/>
    <property type="match status" value="1"/>
</dbReference>
<keyword evidence="3 6" id="KW-0812">Transmembrane</keyword>
<dbReference type="EMBL" id="BMZQ01000007">
    <property type="protein sequence ID" value="GHD24374.1"/>
    <property type="molecule type" value="Genomic_DNA"/>
</dbReference>
<dbReference type="Gene3D" id="1.20.120.80">
    <property type="entry name" value="Cytochrome c oxidase, subunit III, four-helix bundle"/>
    <property type="match status" value="1"/>
</dbReference>
<keyword evidence="4 7" id="KW-1133">Transmembrane helix</keyword>
<dbReference type="SUPFAM" id="SSF81452">
    <property type="entry name" value="Cytochrome c oxidase subunit III-like"/>
    <property type="match status" value="1"/>
</dbReference>
<evidence type="ECO:0000256" key="2">
    <source>
        <dbReference type="ARBA" id="ARBA00010581"/>
    </source>
</evidence>